<accession>A0A328TSL4</accession>
<reference evidence="1" key="1">
    <citation type="submission" date="2018-04" db="EMBL/GenBank/DDBJ databases">
        <title>Genomes of the Obligate Erwinia dacicola and Facultative Enterobacter sp. OLF Endosymbionts of the Olive Fruit fly, Bactrocera oleae.</title>
        <authorList>
            <person name="Estes A.M."/>
            <person name="Hearn D.J."/>
            <person name="Agarwal S."/>
            <person name="Pierson E.A."/>
            <person name="Dunning-Hotopp J.C."/>
        </authorList>
    </citation>
    <scope>NUCLEOTIDE SEQUENCE [LARGE SCALE GENOMIC DNA]</scope>
    <source>
        <strain evidence="1">Oroville</strain>
    </source>
</reference>
<name>A0A328TSL4_9GAMM</name>
<dbReference type="RefSeq" id="WP_083264744.1">
    <property type="nucleotide sequence ID" value="NZ_MAYS01000071.1"/>
</dbReference>
<protein>
    <submittedName>
        <fullName evidence="1">Uncharacterized protein</fullName>
    </submittedName>
</protein>
<keyword evidence="2" id="KW-1185">Reference proteome</keyword>
<gene>
    <name evidence="1" type="ORF">ACZ87_00762</name>
</gene>
<dbReference type="Proteomes" id="UP000244334">
    <property type="component" value="Unassembled WGS sequence"/>
</dbReference>
<organism evidence="1 2">
    <name type="scientific">Candidatus Erwinia dacicola</name>
    <dbReference type="NCBI Taxonomy" id="252393"/>
    <lineage>
        <taxon>Bacteria</taxon>
        <taxon>Pseudomonadati</taxon>
        <taxon>Pseudomonadota</taxon>
        <taxon>Gammaproteobacteria</taxon>
        <taxon>Enterobacterales</taxon>
        <taxon>Erwiniaceae</taxon>
        <taxon>Erwinia</taxon>
    </lineage>
</organism>
<evidence type="ECO:0000313" key="2">
    <source>
        <dbReference type="Proteomes" id="UP000244334"/>
    </source>
</evidence>
<comment type="caution">
    <text evidence="1">The sequence shown here is derived from an EMBL/GenBank/DDBJ whole genome shotgun (WGS) entry which is preliminary data.</text>
</comment>
<dbReference type="AlphaFoldDB" id="A0A328TSL4"/>
<proteinExistence type="predicted"/>
<dbReference type="EMBL" id="LJAM02000037">
    <property type="protein sequence ID" value="RAP72413.1"/>
    <property type="molecule type" value="Genomic_DNA"/>
</dbReference>
<evidence type="ECO:0000313" key="1">
    <source>
        <dbReference type="EMBL" id="RAP72413.1"/>
    </source>
</evidence>
<sequence length="283" mass="32741">MPFISKKKPELEKKLKCKAEKYKGRVELNDAIQCHYELLLKLYLTNPLYFKTLFKANRFIVGSAILGIYYIRKSSTFKDVKRFCISNDLFSSNSLDSFLLFLRVGGRLEVYRDSEDKRKLNYKPTPKALAETQRMINTMIIPCTMLTDSLDIEFYQQHKNFVPEFFRTYAEITLNRMFIHDIVPGSAEFLSRDGGHMIMFNLYLETIKQQSLTIKFNILKSAFCCGVSRSHIRRCLQAAEDIGMLKIEDGANGLTLSTAFIEMVQDYFSIYLATVEHGLAGMR</sequence>